<reference evidence="11 12" key="1">
    <citation type="submission" date="2016-10" db="EMBL/GenBank/DDBJ databases">
        <authorList>
            <person name="Varghese N."/>
            <person name="Submissions S."/>
        </authorList>
    </citation>
    <scope>NUCLEOTIDE SEQUENCE [LARGE SCALE GENOMIC DNA]</scope>
    <source>
        <strain evidence="11 12">DSM 13796</strain>
    </source>
</reference>
<feature type="site" description="Transition state stabilizer" evidence="9">
    <location>
        <position position="21"/>
    </location>
</feature>
<dbReference type="NCBIfam" id="TIGR00761">
    <property type="entry name" value="argB"/>
    <property type="match status" value="1"/>
</dbReference>
<feature type="domain" description="Aspartate/glutamate/uridylate kinase" evidence="10">
    <location>
        <begin position="17"/>
        <end position="246"/>
    </location>
</feature>
<dbReference type="Gene3D" id="3.40.1160.10">
    <property type="entry name" value="Acetylglutamate kinase-like"/>
    <property type="match status" value="1"/>
</dbReference>
<dbReference type="Proteomes" id="UP000182762">
    <property type="component" value="Unassembled WGS sequence"/>
</dbReference>
<comment type="function">
    <text evidence="9">Catalyzes the ATP-dependent phosphorylation of N-acetyl-L-glutamate.</text>
</comment>
<evidence type="ECO:0000313" key="11">
    <source>
        <dbReference type="EMBL" id="SFQ72091.1"/>
    </source>
</evidence>
<feature type="binding site" evidence="9">
    <location>
        <position position="168"/>
    </location>
    <ligand>
        <name>substrate</name>
    </ligand>
</feature>
<keyword evidence="2 9" id="KW-0055">Arginine biosynthesis</keyword>
<dbReference type="CDD" id="cd04238">
    <property type="entry name" value="AAK_NAGK-like"/>
    <property type="match status" value="1"/>
</dbReference>
<comment type="subcellular location">
    <subcellularLocation>
        <location evidence="9">Cytoplasm</location>
    </subcellularLocation>
</comment>
<evidence type="ECO:0000256" key="3">
    <source>
        <dbReference type="ARBA" id="ARBA00022605"/>
    </source>
</evidence>
<dbReference type="GeneID" id="93711619"/>
<dbReference type="InterPro" id="IPR001048">
    <property type="entry name" value="Asp/Glu/Uridylate_kinase"/>
</dbReference>
<dbReference type="PANTHER" id="PTHR23342">
    <property type="entry name" value="N-ACETYLGLUTAMATE SYNTHASE"/>
    <property type="match status" value="1"/>
</dbReference>
<evidence type="ECO:0000256" key="5">
    <source>
        <dbReference type="ARBA" id="ARBA00022741"/>
    </source>
</evidence>
<evidence type="ECO:0000256" key="4">
    <source>
        <dbReference type="ARBA" id="ARBA00022679"/>
    </source>
</evidence>
<gene>
    <name evidence="9" type="primary">argB</name>
    <name evidence="11" type="ORF">SAMN02745910_02995</name>
</gene>
<evidence type="ECO:0000259" key="10">
    <source>
        <dbReference type="Pfam" id="PF00696"/>
    </source>
</evidence>
<feature type="binding site" evidence="9">
    <location>
        <position position="75"/>
    </location>
    <ligand>
        <name>substrate</name>
    </ligand>
</feature>
<evidence type="ECO:0000313" key="12">
    <source>
        <dbReference type="Proteomes" id="UP000182762"/>
    </source>
</evidence>
<keyword evidence="4 9" id="KW-0808">Transferase</keyword>
<evidence type="ECO:0000256" key="9">
    <source>
        <dbReference type="HAMAP-Rule" id="MF_00082"/>
    </source>
</evidence>
<keyword evidence="7 9" id="KW-0067">ATP-binding</keyword>
<dbReference type="PIRSF" id="PIRSF000728">
    <property type="entry name" value="NAGK"/>
    <property type="match status" value="1"/>
</dbReference>
<sequence length="280" mass="30046">MTMSKSMLATEREEKSVVVIKCGGSIINELTDDFFQSLNVLKQNHHVVIVHGGGPDIAETLNSLNIQTEFVEGLRKTSVEVLNVVQMVLGGKVNKTFVTKLFKNKIKAVGLSGCDGAILQAQQIQDGKLGFVGEVSHVESNLLYSLLEQGYVPVISSIGMDENGQLLNVNADVAAGAVAKGLKAERLLFITDVKGVLKDGELLETLTVKEVEKLIDEQVITGGMIPKVKTAVSALSSSLDNVYIASGTSSFCNEQGLIGTSIKYDTKSKECNDERVVSNI</sequence>
<keyword evidence="5 9" id="KW-0547">Nucleotide-binding</keyword>
<comment type="caution">
    <text evidence="11">The sequence shown here is derived from an EMBL/GenBank/DDBJ whole genome shotgun (WGS) entry which is preliminary data.</text>
</comment>
<dbReference type="GO" id="GO:0016301">
    <property type="term" value="F:kinase activity"/>
    <property type="evidence" value="ECO:0007669"/>
    <property type="project" value="UniProtKB-KW"/>
</dbReference>
<feature type="site" description="Transition state stabilizer" evidence="9">
    <location>
        <position position="227"/>
    </location>
</feature>
<proteinExistence type="inferred from homology"/>
<keyword evidence="12" id="KW-1185">Reference proteome</keyword>
<dbReference type="HAMAP" id="MF_00082">
    <property type="entry name" value="ArgB"/>
    <property type="match status" value="1"/>
</dbReference>
<dbReference type="RefSeq" id="WP_082802515.1">
    <property type="nucleotide sequence ID" value="NZ_FOXX01000007.1"/>
</dbReference>
<feature type="binding site" evidence="9">
    <location>
        <begin position="53"/>
        <end position="54"/>
    </location>
    <ligand>
        <name>substrate</name>
    </ligand>
</feature>
<dbReference type="Pfam" id="PF00696">
    <property type="entry name" value="AA_kinase"/>
    <property type="match status" value="1"/>
</dbReference>
<keyword evidence="6 9" id="KW-0418">Kinase</keyword>
<dbReference type="SUPFAM" id="SSF53633">
    <property type="entry name" value="Carbamate kinase-like"/>
    <property type="match status" value="1"/>
</dbReference>
<evidence type="ECO:0000256" key="6">
    <source>
        <dbReference type="ARBA" id="ARBA00022777"/>
    </source>
</evidence>
<organism evidence="11 12">
    <name type="scientific">Priestia endophytica DSM 13796</name>
    <dbReference type="NCBI Taxonomy" id="1121089"/>
    <lineage>
        <taxon>Bacteria</taxon>
        <taxon>Bacillati</taxon>
        <taxon>Bacillota</taxon>
        <taxon>Bacilli</taxon>
        <taxon>Bacillales</taxon>
        <taxon>Bacillaceae</taxon>
        <taxon>Priestia</taxon>
    </lineage>
</organism>
<comment type="similarity">
    <text evidence="9">Belongs to the acetylglutamate kinase family. ArgB subfamily.</text>
</comment>
<keyword evidence="9" id="KW-0963">Cytoplasm</keyword>
<dbReference type="InterPro" id="IPR037528">
    <property type="entry name" value="ArgB"/>
</dbReference>
<comment type="catalytic activity">
    <reaction evidence="8 9">
        <text>N-acetyl-L-glutamate + ATP = N-acetyl-L-glutamyl 5-phosphate + ADP</text>
        <dbReference type="Rhea" id="RHEA:14629"/>
        <dbReference type="ChEBI" id="CHEBI:30616"/>
        <dbReference type="ChEBI" id="CHEBI:44337"/>
        <dbReference type="ChEBI" id="CHEBI:57936"/>
        <dbReference type="ChEBI" id="CHEBI:456216"/>
        <dbReference type="EC" id="2.7.2.8"/>
    </reaction>
</comment>
<dbReference type="InterPro" id="IPR036393">
    <property type="entry name" value="AceGlu_kinase-like_sf"/>
</dbReference>
<comment type="pathway">
    <text evidence="1 9">Amino-acid biosynthesis; L-arginine biosynthesis; N(2)-acetyl-L-ornithine from L-glutamate: step 2/4.</text>
</comment>
<evidence type="ECO:0000256" key="8">
    <source>
        <dbReference type="ARBA" id="ARBA00048141"/>
    </source>
</evidence>
<evidence type="ECO:0000256" key="1">
    <source>
        <dbReference type="ARBA" id="ARBA00004828"/>
    </source>
</evidence>
<accession>A0A1I6ATP9</accession>
<evidence type="ECO:0000256" key="2">
    <source>
        <dbReference type="ARBA" id="ARBA00022571"/>
    </source>
</evidence>
<dbReference type="EC" id="2.7.2.8" evidence="9"/>
<dbReference type="EMBL" id="FOXX01000007">
    <property type="protein sequence ID" value="SFQ72091.1"/>
    <property type="molecule type" value="Genomic_DNA"/>
</dbReference>
<keyword evidence="3 9" id="KW-0028">Amino-acid biosynthesis</keyword>
<name>A0A1I6ATP9_9BACI</name>
<dbReference type="PANTHER" id="PTHR23342:SF0">
    <property type="entry name" value="N-ACETYLGLUTAMATE SYNTHASE, MITOCHONDRIAL"/>
    <property type="match status" value="1"/>
</dbReference>
<protein>
    <recommendedName>
        <fullName evidence="9">Acetylglutamate kinase</fullName>
        <ecNumber evidence="9">2.7.2.8</ecNumber>
    </recommendedName>
    <alternativeName>
        <fullName evidence="9">N-acetyl-L-glutamate 5-phosphotransferase</fullName>
    </alternativeName>
    <alternativeName>
        <fullName evidence="9">NAG kinase</fullName>
        <shortName evidence="9">NAGK</shortName>
    </alternativeName>
</protein>
<dbReference type="InterPro" id="IPR004662">
    <property type="entry name" value="AcgluKinase_fam"/>
</dbReference>
<evidence type="ECO:0000256" key="7">
    <source>
        <dbReference type="ARBA" id="ARBA00022840"/>
    </source>
</evidence>